<evidence type="ECO:0000313" key="4">
    <source>
        <dbReference type="Proteomes" id="UP001165678"/>
    </source>
</evidence>
<dbReference type="Gene3D" id="2.40.160.180">
    <property type="entry name" value="Carbohydrate-selective porin OprB"/>
    <property type="match status" value="1"/>
</dbReference>
<dbReference type="RefSeq" id="WP_265895431.1">
    <property type="nucleotide sequence ID" value="NZ_JAPIVE010000001.1"/>
</dbReference>
<keyword evidence="2" id="KW-0732">Signal</keyword>
<feature type="chain" id="PRO_5041490180" evidence="2">
    <location>
        <begin position="25"/>
        <end position="437"/>
    </location>
</feature>
<evidence type="ECO:0000256" key="1">
    <source>
        <dbReference type="ARBA" id="ARBA00008769"/>
    </source>
</evidence>
<comment type="similarity">
    <text evidence="1 2">Belongs to the OprB family.</text>
</comment>
<gene>
    <name evidence="3" type="ORF">OQ287_02115</name>
</gene>
<dbReference type="EMBL" id="JAPIVE010000001">
    <property type="protein sequence ID" value="MCX2523029.1"/>
    <property type="molecule type" value="Genomic_DNA"/>
</dbReference>
<dbReference type="PANTHER" id="PTHR37944">
    <property type="entry name" value="PORIN B"/>
    <property type="match status" value="1"/>
</dbReference>
<dbReference type="PANTHER" id="PTHR37944:SF1">
    <property type="entry name" value="PORIN B"/>
    <property type="match status" value="1"/>
</dbReference>
<feature type="signal peptide" evidence="2">
    <location>
        <begin position="1"/>
        <end position="24"/>
    </location>
</feature>
<comment type="caution">
    <text evidence="3">The sequence shown here is derived from an EMBL/GenBank/DDBJ whole genome shotgun (WGS) entry which is preliminary data.</text>
</comment>
<evidence type="ECO:0000256" key="2">
    <source>
        <dbReference type="RuleBase" id="RU363072"/>
    </source>
</evidence>
<accession>A0AA41ZCZ9</accession>
<evidence type="ECO:0000313" key="3">
    <source>
        <dbReference type="EMBL" id="MCX2523029.1"/>
    </source>
</evidence>
<protein>
    <submittedName>
        <fullName evidence="3">Carbohydrate porin</fullName>
    </submittedName>
</protein>
<dbReference type="GO" id="GO:0008643">
    <property type="term" value="P:carbohydrate transport"/>
    <property type="evidence" value="ECO:0007669"/>
    <property type="project" value="InterPro"/>
</dbReference>
<dbReference type="InterPro" id="IPR052932">
    <property type="entry name" value="OprB_Porin"/>
</dbReference>
<dbReference type="GO" id="GO:0016020">
    <property type="term" value="C:membrane"/>
    <property type="evidence" value="ECO:0007669"/>
    <property type="project" value="InterPro"/>
</dbReference>
<dbReference type="AlphaFoldDB" id="A0AA41ZCZ9"/>
<organism evidence="3 4">
    <name type="scientific">Larsenimonas rhizosphaerae</name>
    <dbReference type="NCBI Taxonomy" id="2944682"/>
    <lineage>
        <taxon>Bacteria</taxon>
        <taxon>Pseudomonadati</taxon>
        <taxon>Pseudomonadota</taxon>
        <taxon>Gammaproteobacteria</taxon>
        <taxon>Oceanospirillales</taxon>
        <taxon>Halomonadaceae</taxon>
        <taxon>Larsenimonas</taxon>
    </lineage>
</organism>
<name>A0AA41ZCZ9_9GAMM</name>
<dbReference type="GO" id="GO:0015288">
    <property type="term" value="F:porin activity"/>
    <property type="evidence" value="ECO:0007669"/>
    <property type="project" value="InterPro"/>
</dbReference>
<dbReference type="InterPro" id="IPR038673">
    <property type="entry name" value="OprB_sf"/>
</dbReference>
<dbReference type="Proteomes" id="UP001165678">
    <property type="component" value="Unassembled WGS sequence"/>
</dbReference>
<dbReference type="InterPro" id="IPR007049">
    <property type="entry name" value="Carb-sel_porin_OprB"/>
</dbReference>
<proteinExistence type="inferred from homology"/>
<keyword evidence="4" id="KW-1185">Reference proteome</keyword>
<dbReference type="Pfam" id="PF04966">
    <property type="entry name" value="OprB"/>
    <property type="match status" value="1"/>
</dbReference>
<sequence length="437" mass="48301">MSRQVAGLLVCLGGTMLMASQAQAYSVLDSDSPWMLGDWGGERTALEEKGISFTLGYVSESAWNAAGGYNHDRTARYSDQWTLGTTLDLDRLFSIPNATFQFSLTDRNGRDITRDRVVDPRSGALSSTQEVWGRGQTTRITQLWYQQSYFDDTLDIKLGRIPVGGDFASIDSQFQNLALGSGQPGNWAGGIWYNWPVSQWAGRVRLNMTPEWYAQVGVFNQNPSNLEVSNALDLKHSGTTGTLVPVELGWTPRLGTQQLPGKYAIGGYYSSAPADAVYLENGNGDPRQESRRYGAYFVAQQQVTARDGDVHRGMTLTFQGIYNDHQTANVDRYLSAAMSYVGPFDARPKDDMGVGLAWVHVNDDVTRSQRRNNNGQAFGSVLYSPVQGSEYDMEVYYGFHMSPWLTLRPNIQYMVHPGGVTDVDNALVGGLKVQATL</sequence>
<reference evidence="3" key="1">
    <citation type="submission" date="2022-11" db="EMBL/GenBank/DDBJ databases">
        <title>Larsenimonas rhizosphaerae sp. nov., isolated from a tidal mudflat.</title>
        <authorList>
            <person name="Lee S.D."/>
            <person name="Kim I.S."/>
        </authorList>
    </citation>
    <scope>NUCLEOTIDE SEQUENCE</scope>
    <source>
        <strain evidence="3">GH2-1</strain>
    </source>
</reference>